<dbReference type="Gene3D" id="3.10.300.10">
    <property type="entry name" value="Methylpurine-DNA glycosylase (MPG)"/>
    <property type="match status" value="1"/>
</dbReference>
<dbReference type="CDD" id="cd00540">
    <property type="entry name" value="AAG"/>
    <property type="match status" value="1"/>
</dbReference>
<proteinExistence type="inferred from homology"/>
<protein>
    <recommendedName>
        <fullName evidence="5">Putative 3-methyladenine DNA glycosylase</fullName>
        <ecNumber evidence="5">3.2.2.-</ecNumber>
    </recommendedName>
</protein>
<dbReference type="PANTHER" id="PTHR10429:SF0">
    <property type="entry name" value="DNA-3-METHYLADENINE GLYCOSYLASE"/>
    <property type="match status" value="1"/>
</dbReference>
<dbReference type="NCBIfam" id="TIGR00567">
    <property type="entry name" value="3mg"/>
    <property type="match status" value="1"/>
</dbReference>
<evidence type="ECO:0000256" key="5">
    <source>
        <dbReference type="HAMAP-Rule" id="MF_00527"/>
    </source>
</evidence>
<evidence type="ECO:0000256" key="1">
    <source>
        <dbReference type="ARBA" id="ARBA00009232"/>
    </source>
</evidence>
<organism evidence="6 7">
    <name type="scientific">Sporanaerobacter acetigenes DSM 13106</name>
    <dbReference type="NCBI Taxonomy" id="1123281"/>
    <lineage>
        <taxon>Bacteria</taxon>
        <taxon>Bacillati</taxon>
        <taxon>Bacillota</taxon>
        <taxon>Tissierellia</taxon>
        <taxon>Tissierellales</taxon>
        <taxon>Sporanaerobacteraceae</taxon>
        <taxon>Sporanaerobacter</taxon>
    </lineage>
</organism>
<gene>
    <name evidence="6" type="ORF">SAMN02745180_02534</name>
</gene>
<name>A0A1M5YXS0_9FIRM</name>
<dbReference type="NCBIfam" id="NF002003">
    <property type="entry name" value="PRK00802.1-3"/>
    <property type="match status" value="1"/>
</dbReference>
<reference evidence="6 7" key="1">
    <citation type="submission" date="2016-11" db="EMBL/GenBank/DDBJ databases">
        <authorList>
            <person name="Jaros S."/>
            <person name="Januszkiewicz K."/>
            <person name="Wedrychowicz H."/>
        </authorList>
    </citation>
    <scope>NUCLEOTIDE SEQUENCE [LARGE SCALE GENOMIC DNA]</scope>
    <source>
        <strain evidence="6 7">DSM 13106</strain>
    </source>
</reference>
<dbReference type="EMBL" id="FQXR01000017">
    <property type="protein sequence ID" value="SHI16811.1"/>
    <property type="molecule type" value="Genomic_DNA"/>
</dbReference>
<sequence>MKLERDFYIRDTQTVARELLGKVLVHNVNGKIFSGKIVETEAYLGIIDKAAHSYGGKRTKRVEIMYGPPGRAYIYLIYGMYYCFNVVTKEEGTPEAVLIRGLEPIDGISLMAKNRFNKELSQLTNAQLKNLTNGPGKLCQAMELDKRLNGEDLCGDTLYIEERKVESFNIINTKRIGIDYAEEAKDFLYRYYIEGNSYISKTK</sequence>
<dbReference type="FunFam" id="3.10.300.10:FF:000001">
    <property type="entry name" value="Putative 3-methyladenine DNA glycosylase"/>
    <property type="match status" value="1"/>
</dbReference>
<dbReference type="STRING" id="1123281.SAMN02745180_02534"/>
<dbReference type="Proteomes" id="UP000184389">
    <property type="component" value="Unassembled WGS sequence"/>
</dbReference>
<dbReference type="GO" id="GO:0006284">
    <property type="term" value="P:base-excision repair"/>
    <property type="evidence" value="ECO:0007669"/>
    <property type="project" value="InterPro"/>
</dbReference>
<dbReference type="PANTHER" id="PTHR10429">
    <property type="entry name" value="DNA-3-METHYLADENINE GLYCOSYLASE"/>
    <property type="match status" value="1"/>
</dbReference>
<keyword evidence="2 5" id="KW-0227">DNA damage</keyword>
<keyword evidence="4 5" id="KW-0234">DNA repair</keyword>
<dbReference type="AlphaFoldDB" id="A0A1M5YXS0"/>
<keyword evidence="7" id="KW-1185">Reference proteome</keyword>
<dbReference type="GO" id="GO:0003905">
    <property type="term" value="F:alkylbase DNA N-glycosylase activity"/>
    <property type="evidence" value="ECO:0007669"/>
    <property type="project" value="InterPro"/>
</dbReference>
<dbReference type="OrthoDB" id="9794313at2"/>
<dbReference type="InterPro" id="IPR011034">
    <property type="entry name" value="Formyl_transferase-like_C_sf"/>
</dbReference>
<dbReference type="EC" id="3.2.2.-" evidence="5"/>
<accession>A0A1M5YXS0</accession>
<evidence type="ECO:0000256" key="4">
    <source>
        <dbReference type="ARBA" id="ARBA00023204"/>
    </source>
</evidence>
<dbReference type="RefSeq" id="WP_072745160.1">
    <property type="nucleotide sequence ID" value="NZ_FQXR01000017.1"/>
</dbReference>
<dbReference type="Pfam" id="PF02245">
    <property type="entry name" value="Pur_DNA_glyco"/>
    <property type="match status" value="1"/>
</dbReference>
<dbReference type="SUPFAM" id="SSF50486">
    <property type="entry name" value="FMT C-terminal domain-like"/>
    <property type="match status" value="1"/>
</dbReference>
<keyword evidence="3 5" id="KW-0378">Hydrolase</keyword>
<dbReference type="GO" id="GO:0003677">
    <property type="term" value="F:DNA binding"/>
    <property type="evidence" value="ECO:0007669"/>
    <property type="project" value="InterPro"/>
</dbReference>
<dbReference type="InterPro" id="IPR036995">
    <property type="entry name" value="MPG_sf"/>
</dbReference>
<dbReference type="InterPro" id="IPR003180">
    <property type="entry name" value="MPG"/>
</dbReference>
<evidence type="ECO:0000256" key="2">
    <source>
        <dbReference type="ARBA" id="ARBA00022763"/>
    </source>
</evidence>
<evidence type="ECO:0000313" key="6">
    <source>
        <dbReference type="EMBL" id="SHI16811.1"/>
    </source>
</evidence>
<evidence type="ECO:0000256" key="3">
    <source>
        <dbReference type="ARBA" id="ARBA00022801"/>
    </source>
</evidence>
<comment type="similarity">
    <text evidence="1 5">Belongs to the DNA glycosylase MPG family.</text>
</comment>
<dbReference type="NCBIfam" id="NF002001">
    <property type="entry name" value="PRK00802.1-1"/>
    <property type="match status" value="1"/>
</dbReference>
<evidence type="ECO:0000313" key="7">
    <source>
        <dbReference type="Proteomes" id="UP000184389"/>
    </source>
</evidence>
<dbReference type="HAMAP" id="MF_00527">
    <property type="entry name" value="3MGH"/>
    <property type="match status" value="1"/>
</dbReference>